<dbReference type="InterPro" id="IPR011047">
    <property type="entry name" value="Quinoprotein_ADH-like_sf"/>
</dbReference>
<dbReference type="Pfam" id="PF13360">
    <property type="entry name" value="PQQ_2"/>
    <property type="match status" value="3"/>
</dbReference>
<evidence type="ECO:0000313" key="4">
    <source>
        <dbReference type="EMBL" id="CAL4785130.1"/>
    </source>
</evidence>
<dbReference type="SUPFAM" id="SSF50998">
    <property type="entry name" value="Quinoprotein alcohol dehydrogenase-like"/>
    <property type="match status" value="2"/>
</dbReference>
<dbReference type="Gene3D" id="2.130.10.10">
    <property type="entry name" value="YVTN repeat-like/Quinoprotein amine dehydrogenase"/>
    <property type="match status" value="3"/>
</dbReference>
<dbReference type="Gene3D" id="3.40.50.2300">
    <property type="match status" value="1"/>
</dbReference>
<dbReference type="SUPFAM" id="SSF52172">
    <property type="entry name" value="CheY-like"/>
    <property type="match status" value="1"/>
</dbReference>
<dbReference type="OrthoDB" id="416253at2759"/>
<keyword evidence="1" id="KW-0732">Signal</keyword>
<reference evidence="3" key="1">
    <citation type="submission" date="2022-10" db="EMBL/GenBank/DDBJ databases">
        <authorList>
            <person name="Chen Y."/>
            <person name="Dougan E. K."/>
            <person name="Chan C."/>
            <person name="Rhodes N."/>
            <person name="Thang M."/>
        </authorList>
    </citation>
    <scope>NUCLEOTIDE SEQUENCE</scope>
</reference>
<organism evidence="3">
    <name type="scientific">Cladocopium goreaui</name>
    <dbReference type="NCBI Taxonomy" id="2562237"/>
    <lineage>
        <taxon>Eukaryota</taxon>
        <taxon>Sar</taxon>
        <taxon>Alveolata</taxon>
        <taxon>Dinophyceae</taxon>
        <taxon>Suessiales</taxon>
        <taxon>Symbiodiniaceae</taxon>
        <taxon>Cladocopium</taxon>
    </lineage>
</organism>
<comment type="caution">
    <text evidence="3">The sequence shown here is derived from an EMBL/GenBank/DDBJ whole genome shotgun (WGS) entry which is preliminary data.</text>
</comment>
<feature type="chain" id="PRO_5043272405" evidence="1">
    <location>
        <begin position="23"/>
        <end position="1455"/>
    </location>
</feature>
<dbReference type="EMBL" id="CAMXCT010002380">
    <property type="protein sequence ID" value="CAI3997818.1"/>
    <property type="molecule type" value="Genomic_DNA"/>
</dbReference>
<evidence type="ECO:0000313" key="5">
    <source>
        <dbReference type="Proteomes" id="UP001152797"/>
    </source>
</evidence>
<sequence length="1455" mass="158568">MRVGILLLLASCSLGIPGWAQAEDWPFWRGPRYDGKSTETGLVDDWNPKGGPGSNLLWKRDYLAGRSTPIVMNGRLYTIVRDRPGTDLEGEKVVCADAATGEKVWEHRFNVYLSDVPDTRVGWSSVVGDPATGRVYAQGVCGYFCCLDGSSGSVVWERSLHEELGLLSTYGGRTNFPIVYEDTVITSAVVIGWGDKPKWGLLAKPAHRFLGLDKGTGELRWLSGTRLIPYDTTYSSPALVELAGQRAMVFGSGDGAVWAMQPGTGKTLWKSQLSRRGLNVSPAVAPDGRVFIGHSEENVVGNAMGLFTAVDGTQLGEEEPIDQTDKELWRNYQVMAGKSSPLYVNGYVVVVDDRGKLLLYDAESGEQLDRVALGRVMRGSPVYADGKFYAVTRGGSWGVYRIAIERDANDEIVDVSFERVSRGKLRGEQVDASPIIANGRIYITTSEAVYCLGDERSGVVNSASNAAPSGPAEEPTDKRVAQLQLTPWDTLLAPGEKKQYRLRLYNASGEFLREADPKKASFGVSGLGEITPQGVYRAPDTFRHETALVLCEYKGLSAEARVRIVPPLPWSFDFNKASDVPLTWVGGRIRYVLREGPDGDDYIAKPTELPTRPGKPTTKLGTRSRMWMGSHTLANYTVRADIQLQQGTAGEASADEPAPEGPPAVATAIKLPTAGLINSRYTFALFGPNQEVRLYSWCTHDKRTQAAKEMNLQAGVWYRLKLSVVPKPDQGIAVVQGKVWPRGEPEPGEWTLQFEDKAPNVQGSPGLFGDAKEAEFFVDNLTETRRPMRPSLCLITLLAAPLSGAALAADAVTAEWTQWGGDSLRNNVPVGVGIPTEWEVGDFDFRTGEWDSSSAENIKWAARLGSQTYGNCVVAGGKAFVGTNNSGGWLPRYPAEVDLGCLIAFDAETGEFLWQHSSEKLKTGRVHDWPLQGICCAPLVEGERLWFVTSRGEVRCLDTEGFRDGENDGPVVDEVHSMAEDADVLWVFDMMRELGVSQHNMCSCSVTSWGDILLVNTSNGLDESHINLPAPDAPSFIALDKNTGKLLWSDKSPGTNILHGQWSSPTCGEITMPDGSVQAQAIFGGGDGWVYSFDPAGDGSGGAKLLWKFDANPKQSVWVLGGRGTRNNIIATPVIYKNRVYVAVGQDPEHGEGIGHLWCIDPTGSGDVSPEIAVKADAQDTPIPPKRIQAVVPEEGDLARVNPFSKAIWHYTTQDNNGDGEIDEYLETMHRSCGTVAIKDDVLYIADFSGIFHCLDAMSGEVHWTYDMYAAAWGSPLIVEEKVYIGDEDGDVAIFRHSADPEVAMKEDGGEPTPFHGEVNMGNSVYSTPIVADNRVLDVGNCDPDHAAITAFFTSNFDVEMGRAKLPADTMEQLRATPHDLVVINRKLDEDYSDGLEIIKQIKADPATKDVPVMLVTNYDEHQEAAVAEGALRGFGKLEYNQPDTVERVRAALGA</sequence>
<feature type="domain" description="Pyrrolo-quinoline quinone repeat" evidence="2">
    <location>
        <begin position="322"/>
        <end position="402"/>
    </location>
</feature>
<feature type="domain" description="Pyrrolo-quinoline quinone repeat" evidence="2">
    <location>
        <begin position="1198"/>
        <end position="1293"/>
    </location>
</feature>
<dbReference type="InterPro" id="IPR018391">
    <property type="entry name" value="PQQ_b-propeller_rpt"/>
</dbReference>
<dbReference type="PANTHER" id="PTHR34512">
    <property type="entry name" value="CELL SURFACE PROTEIN"/>
    <property type="match status" value="1"/>
</dbReference>
<dbReference type="EMBL" id="CAMXCT020002380">
    <property type="protein sequence ID" value="CAL1151193.1"/>
    <property type="molecule type" value="Genomic_DNA"/>
</dbReference>
<name>A0A9P1G2Q2_9DINO</name>
<gene>
    <name evidence="3" type="ORF">C1SCF055_LOCUS24164</name>
</gene>
<dbReference type="Gene3D" id="2.40.10.480">
    <property type="match status" value="1"/>
</dbReference>
<evidence type="ECO:0000256" key="1">
    <source>
        <dbReference type="SAM" id="SignalP"/>
    </source>
</evidence>
<reference evidence="4 5" key="2">
    <citation type="submission" date="2024-05" db="EMBL/GenBank/DDBJ databases">
        <authorList>
            <person name="Chen Y."/>
            <person name="Shah S."/>
            <person name="Dougan E. K."/>
            <person name="Thang M."/>
            <person name="Chan C."/>
        </authorList>
    </citation>
    <scope>NUCLEOTIDE SEQUENCE [LARGE SCALE GENOMIC DNA]</scope>
</reference>
<dbReference type="SMART" id="SM00564">
    <property type="entry name" value="PQQ"/>
    <property type="match status" value="7"/>
</dbReference>
<dbReference type="InterPro" id="IPR015943">
    <property type="entry name" value="WD40/YVTN_repeat-like_dom_sf"/>
</dbReference>
<dbReference type="PANTHER" id="PTHR34512:SF30">
    <property type="entry name" value="OUTER MEMBRANE PROTEIN ASSEMBLY FACTOR BAMB"/>
    <property type="match status" value="1"/>
</dbReference>
<keyword evidence="5" id="KW-1185">Reference proteome</keyword>
<proteinExistence type="predicted"/>
<dbReference type="Gene3D" id="2.40.128.630">
    <property type="match status" value="1"/>
</dbReference>
<feature type="domain" description="Pyrrolo-quinoline quinone repeat" evidence="2">
    <location>
        <begin position="91"/>
        <end position="300"/>
    </location>
</feature>
<dbReference type="Proteomes" id="UP001152797">
    <property type="component" value="Unassembled WGS sequence"/>
</dbReference>
<evidence type="ECO:0000259" key="2">
    <source>
        <dbReference type="Pfam" id="PF13360"/>
    </source>
</evidence>
<protein>
    <submittedName>
        <fullName evidence="4">Outer membrane protein assembly factor BamB</fullName>
    </submittedName>
</protein>
<dbReference type="Gene3D" id="2.60.120.560">
    <property type="entry name" value="Exo-inulinase, domain 1"/>
    <property type="match status" value="1"/>
</dbReference>
<evidence type="ECO:0000313" key="3">
    <source>
        <dbReference type="EMBL" id="CAI3997818.1"/>
    </source>
</evidence>
<feature type="signal peptide" evidence="1">
    <location>
        <begin position="1"/>
        <end position="22"/>
    </location>
</feature>
<accession>A0A9P1G2Q2</accession>
<dbReference type="EMBL" id="CAMXCT030002380">
    <property type="protein sequence ID" value="CAL4785130.1"/>
    <property type="molecule type" value="Genomic_DNA"/>
</dbReference>
<dbReference type="InterPro" id="IPR002372">
    <property type="entry name" value="PQQ_rpt_dom"/>
</dbReference>
<dbReference type="InterPro" id="IPR011006">
    <property type="entry name" value="CheY-like_superfamily"/>
</dbReference>